<sequence length="240" mass="26728">MGFCLVSKLRQFSREKWQGLTEQMQELEKHVIGLLQEKLTDAEYKGIRRFLRDDFLLHFVIRHVIACGVFYLHNEYSKEKGLPSSSPELPEDLLFAPSILDRIFQLAKYMDVDDLYTPYQPPGDDKPSDVEEDQGIAMEEEEKGTIDSIGDPSRVVASEGDATDIPAATDGANADDRKAASADDGMTTGSGQARPEIMEQQEDVLTHHGGSESNEQVDHASKLSPAPEAMETEESQSTRH</sequence>
<keyword evidence="2" id="KW-1185">Reference proteome</keyword>
<dbReference type="EMBL" id="JAMZIH010006480">
    <property type="protein sequence ID" value="KAJ1673875.1"/>
    <property type="molecule type" value="Genomic_DNA"/>
</dbReference>
<comment type="caution">
    <text evidence="1">The sequence shown here is derived from an EMBL/GenBank/DDBJ whole genome shotgun (WGS) entry which is preliminary data.</text>
</comment>
<evidence type="ECO:0000313" key="1">
    <source>
        <dbReference type="EMBL" id="KAJ1673875.1"/>
    </source>
</evidence>
<proteinExistence type="predicted"/>
<reference evidence="1" key="1">
    <citation type="submission" date="2022-06" db="EMBL/GenBank/DDBJ databases">
        <title>Phylogenomic reconstructions and comparative analyses of Kickxellomycotina fungi.</title>
        <authorList>
            <person name="Reynolds N.K."/>
            <person name="Stajich J.E."/>
            <person name="Barry K."/>
            <person name="Grigoriev I.V."/>
            <person name="Crous P."/>
            <person name="Smith M.E."/>
        </authorList>
    </citation>
    <scope>NUCLEOTIDE SEQUENCE</scope>
    <source>
        <strain evidence="1">RSA 2271</strain>
    </source>
</reference>
<gene>
    <name evidence="1" type="ORF">EV182_004393</name>
</gene>
<dbReference type="Proteomes" id="UP001145114">
    <property type="component" value="Unassembled WGS sequence"/>
</dbReference>
<protein>
    <submittedName>
        <fullName evidence="1">Uncharacterized protein</fullName>
    </submittedName>
</protein>
<organism evidence="1 2">
    <name type="scientific">Spiromyces aspiralis</name>
    <dbReference type="NCBI Taxonomy" id="68401"/>
    <lineage>
        <taxon>Eukaryota</taxon>
        <taxon>Fungi</taxon>
        <taxon>Fungi incertae sedis</taxon>
        <taxon>Zoopagomycota</taxon>
        <taxon>Kickxellomycotina</taxon>
        <taxon>Kickxellomycetes</taxon>
        <taxon>Kickxellales</taxon>
        <taxon>Kickxellaceae</taxon>
        <taxon>Spiromyces</taxon>
    </lineage>
</organism>
<accession>A0ACC1HD18</accession>
<name>A0ACC1HD18_9FUNG</name>
<evidence type="ECO:0000313" key="2">
    <source>
        <dbReference type="Proteomes" id="UP001145114"/>
    </source>
</evidence>